<keyword evidence="9 11" id="KW-0472">Membrane</keyword>
<comment type="similarity">
    <text evidence="11 12">Belongs to the TonB-dependent receptor family.</text>
</comment>
<name>A0A0A0F1B6_9GAMM</name>
<dbReference type="InterPro" id="IPR010101">
    <property type="entry name" value="B12_transptr_BtuB"/>
</dbReference>
<keyword evidence="4 11" id="KW-0812">Transmembrane</keyword>
<keyword evidence="18" id="KW-1185">Reference proteome</keyword>
<dbReference type="NCBIfam" id="TIGR01779">
    <property type="entry name" value="TonB-B12"/>
    <property type="match status" value="1"/>
</dbReference>
<protein>
    <submittedName>
        <fullName evidence="17">Ligand-gated channel protein</fullName>
    </submittedName>
</protein>
<keyword evidence="7 12" id="KW-0798">TonB box</keyword>
<evidence type="ECO:0000256" key="2">
    <source>
        <dbReference type="ARBA" id="ARBA00022448"/>
    </source>
</evidence>
<feature type="chain" id="PRO_5001962745" evidence="14">
    <location>
        <begin position="26"/>
        <end position="623"/>
    </location>
</feature>
<dbReference type="GO" id="GO:0009279">
    <property type="term" value="C:cell outer membrane"/>
    <property type="evidence" value="ECO:0007669"/>
    <property type="project" value="UniProtKB-SubCell"/>
</dbReference>
<evidence type="ECO:0000256" key="7">
    <source>
        <dbReference type="ARBA" id="ARBA00023077"/>
    </source>
</evidence>
<dbReference type="InterPro" id="IPR012910">
    <property type="entry name" value="Plug_dom"/>
</dbReference>
<evidence type="ECO:0000256" key="13">
    <source>
        <dbReference type="SAM" id="MobiDB-lite"/>
    </source>
</evidence>
<dbReference type="InterPro" id="IPR039426">
    <property type="entry name" value="TonB-dep_rcpt-like"/>
</dbReference>
<dbReference type="InterPro" id="IPR036942">
    <property type="entry name" value="Beta-barrel_TonB_sf"/>
</dbReference>
<dbReference type="Pfam" id="PF07715">
    <property type="entry name" value="Plug"/>
    <property type="match status" value="1"/>
</dbReference>
<feature type="domain" description="TonB-dependent receptor-like beta-barrel" evidence="15">
    <location>
        <begin position="196"/>
        <end position="596"/>
    </location>
</feature>
<dbReference type="Proteomes" id="UP000029989">
    <property type="component" value="Unassembled WGS sequence"/>
</dbReference>
<dbReference type="SUPFAM" id="SSF56935">
    <property type="entry name" value="Porins"/>
    <property type="match status" value="1"/>
</dbReference>
<evidence type="ECO:0000256" key="9">
    <source>
        <dbReference type="ARBA" id="ARBA00023136"/>
    </source>
</evidence>
<dbReference type="Gene3D" id="2.170.130.10">
    <property type="entry name" value="TonB-dependent receptor, plug domain"/>
    <property type="match status" value="1"/>
</dbReference>
<evidence type="ECO:0000256" key="14">
    <source>
        <dbReference type="SAM" id="SignalP"/>
    </source>
</evidence>
<evidence type="ECO:0000313" key="18">
    <source>
        <dbReference type="Proteomes" id="UP000029989"/>
    </source>
</evidence>
<dbReference type="InterPro" id="IPR000531">
    <property type="entry name" value="Beta-barrel_TonB"/>
</dbReference>
<dbReference type="eggNOG" id="COG4206">
    <property type="taxonomic scope" value="Bacteria"/>
</dbReference>
<dbReference type="PROSITE" id="PS52016">
    <property type="entry name" value="TONB_DEPENDENT_REC_3"/>
    <property type="match status" value="1"/>
</dbReference>
<evidence type="ECO:0000256" key="11">
    <source>
        <dbReference type="PROSITE-ProRule" id="PRU01360"/>
    </source>
</evidence>
<evidence type="ECO:0000256" key="5">
    <source>
        <dbReference type="ARBA" id="ARBA00022729"/>
    </source>
</evidence>
<dbReference type="InterPro" id="IPR037066">
    <property type="entry name" value="Plug_dom_sf"/>
</dbReference>
<evidence type="ECO:0000256" key="6">
    <source>
        <dbReference type="ARBA" id="ARBA00023065"/>
    </source>
</evidence>
<keyword evidence="6" id="KW-0406">Ion transport</keyword>
<evidence type="ECO:0000259" key="16">
    <source>
        <dbReference type="Pfam" id="PF07715"/>
    </source>
</evidence>
<evidence type="ECO:0000256" key="1">
    <source>
        <dbReference type="ARBA" id="ARBA00004571"/>
    </source>
</evidence>
<dbReference type="STRING" id="913325.N799_03235"/>
<evidence type="ECO:0000313" key="17">
    <source>
        <dbReference type="EMBL" id="KGM56579.1"/>
    </source>
</evidence>
<evidence type="ECO:0000259" key="15">
    <source>
        <dbReference type="Pfam" id="PF00593"/>
    </source>
</evidence>
<proteinExistence type="inferred from homology"/>
<dbReference type="GO" id="GO:0015420">
    <property type="term" value="F:ABC-type vitamin B12 transporter activity"/>
    <property type="evidence" value="ECO:0007669"/>
    <property type="project" value="InterPro"/>
</dbReference>
<dbReference type="OrthoDB" id="9764669at2"/>
<comment type="caution">
    <text evidence="17">The sequence shown here is derived from an EMBL/GenBank/DDBJ whole genome shotgun (WGS) entry which is preliminary data.</text>
</comment>
<keyword evidence="5 14" id="KW-0732">Signal</keyword>
<evidence type="ECO:0000256" key="10">
    <source>
        <dbReference type="ARBA" id="ARBA00023237"/>
    </source>
</evidence>
<dbReference type="Pfam" id="PF00593">
    <property type="entry name" value="TonB_dep_Rec_b-barrel"/>
    <property type="match status" value="1"/>
</dbReference>
<keyword evidence="10 11" id="KW-0998">Cell outer membrane</keyword>
<dbReference type="Gene3D" id="2.40.170.20">
    <property type="entry name" value="TonB-dependent receptor, beta-barrel domain"/>
    <property type="match status" value="1"/>
</dbReference>
<sequence length="623" mass="67485">MQFPRHCLAVAALAVASSHISPSHASGPVAATDLDEVVVTASRTALTQDQTLAAVSVIDRERIERLRPPSLPALLRGLPGISLANNGGPGKSTSLYLRGTESDHVLVLVDGVKVGSATSGGAALQDIPVELVERVEIVRGPFSSLYGSEALGGVVQIFTRRPRGAFAPYLGVGAGSERTRSLSAGVAGRAGEGWYSLGAAHAETDGIDAYRGDPSRATPEPYLDRDRDGYRNSSATLQGGYRFGDHWDAEARLFRAQAHNEYDGSQNNEADNVQQVVAARLRYTADGPLTLVLNAGRSADLSDAYMDGVYSSTFDTRREVASLQADIGIGGGLLSAGVDWQGDEVDSTTVYTVDRRHNRALFAQWQQEIGDHALQASLRRDDNSQFGGRTTGSALWGWDFADALRLTASYGTAFKAPTFNELYFTGYGNPDLRPETSDSIELGLRGEHGRGGWAINAFQTEIDDLIAYDSRLVDDTHPYGQPNNIDRARIRGLELVGHATLAGWLLQANASWLDPRNDSHGASEGHVLPRRARRTARLEADRELGRFSIGATVNAAGTRFDDLANRKRMAGYATVDLRVGYALAPQWQLRLGTDNVFDRDYETAKFYRQPGRSWLLSLRYSGG</sequence>
<accession>A0A0A0F1B6</accession>
<dbReference type="PANTHER" id="PTHR30069:SF53">
    <property type="entry name" value="COLICIN I RECEPTOR-RELATED"/>
    <property type="match status" value="1"/>
</dbReference>
<dbReference type="CDD" id="cd01347">
    <property type="entry name" value="ligand_gated_channel"/>
    <property type="match status" value="1"/>
</dbReference>
<comment type="subcellular location">
    <subcellularLocation>
        <location evidence="1 11">Cell outer membrane</location>
        <topology evidence="1 11">Multi-pass membrane protein</topology>
    </subcellularLocation>
</comment>
<evidence type="ECO:0000256" key="12">
    <source>
        <dbReference type="RuleBase" id="RU003357"/>
    </source>
</evidence>
<evidence type="ECO:0000256" key="4">
    <source>
        <dbReference type="ARBA" id="ARBA00022692"/>
    </source>
</evidence>
<evidence type="ECO:0000256" key="3">
    <source>
        <dbReference type="ARBA" id="ARBA00022452"/>
    </source>
</evidence>
<dbReference type="EMBL" id="AVPT01000011">
    <property type="protein sequence ID" value="KGM56579.1"/>
    <property type="molecule type" value="Genomic_DNA"/>
</dbReference>
<feature type="signal peptide" evidence="14">
    <location>
        <begin position="1"/>
        <end position="25"/>
    </location>
</feature>
<dbReference type="GO" id="GO:0006811">
    <property type="term" value="P:monoatomic ion transport"/>
    <property type="evidence" value="ECO:0007669"/>
    <property type="project" value="UniProtKB-KW"/>
</dbReference>
<dbReference type="GO" id="GO:0015288">
    <property type="term" value="F:porin activity"/>
    <property type="evidence" value="ECO:0007669"/>
    <property type="project" value="UniProtKB-KW"/>
</dbReference>
<dbReference type="RefSeq" id="WP_036210287.1">
    <property type="nucleotide sequence ID" value="NZ_AVPT01000011.1"/>
</dbReference>
<dbReference type="GO" id="GO:0046930">
    <property type="term" value="C:pore complex"/>
    <property type="evidence" value="ECO:0007669"/>
    <property type="project" value="UniProtKB-KW"/>
</dbReference>
<keyword evidence="2 11" id="KW-0813">Transport</keyword>
<feature type="region of interest" description="Disordered" evidence="13">
    <location>
        <begin position="206"/>
        <end position="231"/>
    </location>
</feature>
<feature type="domain" description="TonB-dependent receptor plug" evidence="16">
    <location>
        <begin position="49"/>
        <end position="154"/>
    </location>
</feature>
<dbReference type="PANTHER" id="PTHR30069">
    <property type="entry name" value="TONB-DEPENDENT OUTER MEMBRANE RECEPTOR"/>
    <property type="match status" value="1"/>
</dbReference>
<gene>
    <name evidence="17" type="ORF">N799_03235</name>
</gene>
<dbReference type="AlphaFoldDB" id="A0A0A0F1B6"/>
<evidence type="ECO:0000256" key="8">
    <source>
        <dbReference type="ARBA" id="ARBA00023114"/>
    </source>
</evidence>
<keyword evidence="8" id="KW-0626">Porin</keyword>
<reference evidence="17 18" key="1">
    <citation type="journal article" date="2015" name="Stand. Genomic Sci.">
        <title>Genomic information of the arsenic-resistant bacterium Lysobacter arseniciresistens type strain ZS79(T) and comparison of Lysobacter draft genomes.</title>
        <authorList>
            <person name="Liu L."/>
            <person name="Zhang S."/>
            <person name="Luo M."/>
            <person name="Wang G."/>
        </authorList>
    </citation>
    <scope>NUCLEOTIDE SEQUENCE [LARGE SCALE GENOMIC DNA]</scope>
    <source>
        <strain evidence="17 18">ZS79</strain>
    </source>
</reference>
<organism evidence="17 18">
    <name type="scientific">Lysobacter arseniciresistens ZS79</name>
    <dbReference type="NCBI Taxonomy" id="913325"/>
    <lineage>
        <taxon>Bacteria</taxon>
        <taxon>Pseudomonadati</taxon>
        <taxon>Pseudomonadota</taxon>
        <taxon>Gammaproteobacteria</taxon>
        <taxon>Lysobacterales</taxon>
        <taxon>Lysobacteraceae</taxon>
        <taxon>Novilysobacter</taxon>
    </lineage>
</organism>
<keyword evidence="3 11" id="KW-1134">Transmembrane beta strand</keyword>